<dbReference type="Proteomes" id="UP000605992">
    <property type="component" value="Unassembled WGS sequence"/>
</dbReference>
<evidence type="ECO:0000313" key="2">
    <source>
        <dbReference type="Proteomes" id="UP000605992"/>
    </source>
</evidence>
<dbReference type="Pfam" id="PF10944">
    <property type="entry name" value="DUF2630"/>
    <property type="match status" value="1"/>
</dbReference>
<organism evidence="1 2">
    <name type="scientific">Planotetraspora thailandica</name>
    <dbReference type="NCBI Taxonomy" id="487172"/>
    <lineage>
        <taxon>Bacteria</taxon>
        <taxon>Bacillati</taxon>
        <taxon>Actinomycetota</taxon>
        <taxon>Actinomycetes</taxon>
        <taxon>Streptosporangiales</taxon>
        <taxon>Streptosporangiaceae</taxon>
        <taxon>Planotetraspora</taxon>
    </lineage>
</organism>
<protein>
    <submittedName>
        <fullName evidence="1">Uncharacterized protein</fullName>
    </submittedName>
</protein>
<keyword evidence="2" id="KW-1185">Reference proteome</keyword>
<proteinExistence type="predicted"/>
<sequence length="47" mass="5514">MNSRFFSACMLIVDEEYDLRAQRRSAGFVTQSEHARLTDLEQMLDEC</sequence>
<dbReference type="AlphaFoldDB" id="A0A8J3Y0G0"/>
<comment type="caution">
    <text evidence="1">The sequence shown here is derived from an EMBL/GenBank/DDBJ whole genome shotgun (WGS) entry which is preliminary data.</text>
</comment>
<dbReference type="EMBL" id="BOOR01000066">
    <property type="protein sequence ID" value="GII58568.1"/>
    <property type="molecule type" value="Genomic_DNA"/>
</dbReference>
<accession>A0A8J3Y0G0</accession>
<name>A0A8J3Y0G0_9ACTN</name>
<evidence type="ECO:0000313" key="1">
    <source>
        <dbReference type="EMBL" id="GII58568.1"/>
    </source>
</evidence>
<dbReference type="InterPro" id="IPR020311">
    <property type="entry name" value="Uncharacterised_Rv0898c"/>
</dbReference>
<gene>
    <name evidence="1" type="ORF">Pth03_69570</name>
</gene>
<reference evidence="1" key="1">
    <citation type="submission" date="2021-01" db="EMBL/GenBank/DDBJ databases">
        <title>Whole genome shotgun sequence of Planotetraspora thailandica NBRC 104271.</title>
        <authorList>
            <person name="Komaki H."/>
            <person name="Tamura T."/>
        </authorList>
    </citation>
    <scope>NUCLEOTIDE SEQUENCE</scope>
    <source>
        <strain evidence="1">NBRC 104271</strain>
    </source>
</reference>